<feature type="compositionally biased region" description="Polar residues" evidence="1">
    <location>
        <begin position="1038"/>
        <end position="1057"/>
    </location>
</feature>
<dbReference type="Gene3D" id="2.60.40.10">
    <property type="entry name" value="Immunoglobulins"/>
    <property type="match status" value="3"/>
</dbReference>
<dbReference type="SUPFAM" id="SSF49313">
    <property type="entry name" value="Cadherin-like"/>
    <property type="match status" value="3"/>
</dbReference>
<feature type="compositionally biased region" description="Low complexity" evidence="1">
    <location>
        <begin position="880"/>
        <end position="898"/>
    </location>
</feature>
<evidence type="ECO:0000313" key="5">
    <source>
        <dbReference type="EMBL" id="KAL1865023.1"/>
    </source>
</evidence>
<feature type="compositionally biased region" description="Polar residues" evidence="1">
    <location>
        <begin position="642"/>
        <end position="657"/>
    </location>
</feature>
<name>A0ABR3WMY0_9PEZI</name>
<feature type="compositionally biased region" description="Gly residues" evidence="1">
    <location>
        <begin position="1060"/>
        <end position="1074"/>
    </location>
</feature>
<reference evidence="5 6" key="1">
    <citation type="journal article" date="2024" name="IMA Fungus">
        <title>IMA Genome - F19 : A genome assembly and annotation guide to empower mycologists, including annotated draft genome sequences of Ceratocystis pirilliformis, Diaporthe australafricana, Fusarium ophioides, Paecilomyces lecythidis, and Sporothrix stenoceras.</title>
        <authorList>
            <person name="Aylward J."/>
            <person name="Wilson A.M."/>
            <person name="Visagie C.M."/>
            <person name="Spraker J."/>
            <person name="Barnes I."/>
            <person name="Buitendag C."/>
            <person name="Ceriani C."/>
            <person name="Del Mar Angel L."/>
            <person name="du Plessis D."/>
            <person name="Fuchs T."/>
            <person name="Gasser K."/>
            <person name="Kramer D."/>
            <person name="Li W."/>
            <person name="Munsamy K."/>
            <person name="Piso A."/>
            <person name="Price J.L."/>
            <person name="Sonnekus B."/>
            <person name="Thomas C."/>
            <person name="van der Nest A."/>
            <person name="van Dijk A."/>
            <person name="van Heerden A."/>
            <person name="van Vuuren N."/>
            <person name="Yilmaz N."/>
            <person name="Duong T.A."/>
            <person name="van der Merwe N.A."/>
            <person name="Wingfield M.J."/>
            <person name="Wingfield B.D."/>
        </authorList>
    </citation>
    <scope>NUCLEOTIDE SEQUENCE [LARGE SCALE GENOMIC DNA]</scope>
    <source>
        <strain evidence="5 6">CMW 18300</strain>
    </source>
</reference>
<keyword evidence="2" id="KW-0472">Membrane</keyword>
<dbReference type="InterPro" id="IPR015919">
    <property type="entry name" value="Cadherin-like_sf"/>
</dbReference>
<feature type="chain" id="PRO_5046271551" evidence="3">
    <location>
        <begin position="23"/>
        <end position="1100"/>
    </location>
</feature>
<comment type="caution">
    <text evidence="5">The sequence shown here is derived from an EMBL/GenBank/DDBJ whole genome shotgun (WGS) entry which is preliminary data.</text>
</comment>
<feature type="compositionally biased region" description="Low complexity" evidence="1">
    <location>
        <begin position="450"/>
        <end position="463"/>
    </location>
</feature>
<sequence>MLPTSRRILLLLASASAALVEAAPTISFPINSQVPPVARISQPFSYVFASTTFTSSSGSPLSYSLSDPPSWLSVDSDRRRLYGTPQDADIAPGTVVGVPITLVANDTTGSTPLAVTLVVSRNPGPAVNVPVSDQIRSFGTYSEPASILLYPDRIFVFAFAPDTFIDTQTPDLNFYAVTADNSPLPAWVSFDEGTLAFAGTTPPFASLIEPPQTFSLKLIASDVTGFSAASIAFSIVVGSHALTASQPRITLNATAGQPVAYTGLAGNIRIDGQPAAISDVSRATTENLPSWLFFDPSLWAIAGTPPATAESTSFSVIMEDDFSDRLNVTFDVEVAGGGGLFQAIFPTLSVESGDQLSFDLKPFLLDPSDSEITVDVQPSTSWIEFDASSLVLSGDVPILAPSSVIEVVFNVKAATRRFRRDDTAQSQKLTIQILSISDSTPMSTGGMTPASSTTSTASAATSSKGSDEPGDHQPAHNATTNVVLVAVLVPVILGLLFAICFCFCCYRRRQRRLSRTPLEGKESCGPETTNYIHTQGYDPEASRLDLRQHFSGLAKSPVEKTKPRKPSNLRSEYIGSPVPEAPAPALPIIVHDAPTQDPVSSKYRDLMAPLRNFRIPRLKRGNTRASNDSFDEDDGRGFSMDNPPSITLRQSRQNSFRSEVEVSIPSLDSEHSPLQTPDVAYTRSTTRHARDSGHYYPFPATPTDRGPPPRNPARVQSEPRNRDITPIDQSEIFIEKTRPAADEPKIREHPALRHAKSQRSFLRFSSVDTFRGTRRLAGKATASAKGAASLASAAVQRKTLKAWGKVRLHVQDSPHARQGIFDNVVSSRTHADFGRFGHFGGSNGYVSLRDPGVPETVPTPRVATAPMALNSESHRRRQSRMNGSISSDSRSSRAMSIGAAENRMSRSEPGTVLRRRGSGSYDMPQLPTASPRSSCMGLGIADYEGLVYESPFHPSRDRGRGAGRATTTSWATTQARLSMASSALDRPVTAKTAQTAQTASSMRDSRNWVVHQESPMESPMESPVLPGSRVRQEVGGVSTPSEMTPSNNPFARSTGATPRQGGGVGGGGGGGGGNEIKRKSVAQSGKSGTSRESDGPPAFI</sequence>
<keyword evidence="6" id="KW-1185">Reference proteome</keyword>
<evidence type="ECO:0000256" key="2">
    <source>
        <dbReference type="SAM" id="Phobius"/>
    </source>
</evidence>
<feature type="region of interest" description="Disordered" evidence="1">
    <location>
        <begin position="440"/>
        <end position="476"/>
    </location>
</feature>
<feature type="region of interest" description="Disordered" evidence="1">
    <location>
        <begin position="618"/>
        <end position="725"/>
    </location>
</feature>
<protein>
    <submittedName>
        <fullName evidence="5">Polarity establishment/cellular polarization</fullName>
    </submittedName>
</protein>
<gene>
    <name evidence="5" type="primary">AXL2</name>
    <name evidence="5" type="ORF">Daus18300_007370</name>
</gene>
<organism evidence="5 6">
    <name type="scientific">Diaporthe australafricana</name>
    <dbReference type="NCBI Taxonomy" id="127596"/>
    <lineage>
        <taxon>Eukaryota</taxon>
        <taxon>Fungi</taxon>
        <taxon>Dikarya</taxon>
        <taxon>Ascomycota</taxon>
        <taxon>Pezizomycotina</taxon>
        <taxon>Sordariomycetes</taxon>
        <taxon>Sordariomycetidae</taxon>
        <taxon>Diaporthales</taxon>
        <taxon>Diaporthaceae</taxon>
        <taxon>Diaporthe</taxon>
    </lineage>
</organism>
<feature type="region of interest" description="Disordered" evidence="1">
    <location>
        <begin position="871"/>
        <end position="933"/>
    </location>
</feature>
<keyword evidence="3" id="KW-0732">Signal</keyword>
<feature type="compositionally biased region" description="Low complexity" evidence="1">
    <location>
        <begin position="989"/>
        <end position="999"/>
    </location>
</feature>
<feature type="compositionally biased region" description="Basic and acidic residues" evidence="1">
    <location>
        <begin position="465"/>
        <end position="474"/>
    </location>
</feature>
<dbReference type="Pfam" id="PF05345">
    <property type="entry name" value="He_PIG"/>
    <property type="match status" value="3"/>
</dbReference>
<feature type="transmembrane region" description="Helical" evidence="2">
    <location>
        <begin position="482"/>
        <end position="506"/>
    </location>
</feature>
<dbReference type="Proteomes" id="UP001583177">
    <property type="component" value="Unassembled WGS sequence"/>
</dbReference>
<feature type="domain" description="Dystroglycan-type cadherin-like" evidence="4">
    <location>
        <begin position="25"/>
        <end position="125"/>
    </location>
</feature>
<dbReference type="InterPro" id="IPR006644">
    <property type="entry name" value="Cadg"/>
</dbReference>
<keyword evidence="2" id="KW-0812">Transmembrane</keyword>
<feature type="signal peptide" evidence="3">
    <location>
        <begin position="1"/>
        <end position="22"/>
    </location>
</feature>
<accession>A0ABR3WMY0</accession>
<dbReference type="SMART" id="SM00736">
    <property type="entry name" value="CADG"/>
    <property type="match status" value="2"/>
</dbReference>
<evidence type="ECO:0000259" key="4">
    <source>
        <dbReference type="SMART" id="SM00736"/>
    </source>
</evidence>
<evidence type="ECO:0000256" key="3">
    <source>
        <dbReference type="SAM" id="SignalP"/>
    </source>
</evidence>
<keyword evidence="2" id="KW-1133">Transmembrane helix</keyword>
<proteinExistence type="predicted"/>
<feature type="region of interest" description="Disordered" evidence="1">
    <location>
        <begin position="981"/>
        <end position="1100"/>
    </location>
</feature>
<evidence type="ECO:0000256" key="1">
    <source>
        <dbReference type="SAM" id="MobiDB-lite"/>
    </source>
</evidence>
<dbReference type="EMBL" id="JAWRVE010000064">
    <property type="protein sequence ID" value="KAL1865023.1"/>
    <property type="molecule type" value="Genomic_DNA"/>
</dbReference>
<dbReference type="InterPro" id="IPR013783">
    <property type="entry name" value="Ig-like_fold"/>
</dbReference>
<evidence type="ECO:0000313" key="6">
    <source>
        <dbReference type="Proteomes" id="UP001583177"/>
    </source>
</evidence>
<feature type="domain" description="Dystroglycan-type cadherin-like" evidence="4">
    <location>
        <begin position="126"/>
        <end position="244"/>
    </location>
</feature>